<accession>A0A6P4INR8</accession>
<sequence length="326" mass="37595">MSLKRIQTFKIAGCKTLFNNIVDITRRMYAASRPKEVPLTGSPFVEQRRRSNTSLAHLTARSPHALSQSIADGRTQQEERPLPQHEPGLFSLMPPLRSTNPNSLMFQKAILNRERRPFCLHEDPPVKNVTSVEVKGSEMQKKLLDLLDQQKKLDKWRQDCFDRRSDRSRVRLNQETSRRISRNLEERVAAKDLGKWEAQDLFRPSALDSATFLVATRQVDKSPRYPWWHGRMTTYGSYNPDEELGHEQTMPSPDYTSSFQNPGNQGIMNTMRPVYPGAFQPTESINVVPSQETQRVSALSKLDRAREASDLARKSRMPQWMARKRC</sequence>
<evidence type="ECO:0000313" key="3">
    <source>
        <dbReference type="RefSeq" id="XP_017030110.1"/>
    </source>
</evidence>
<dbReference type="GeneID" id="108080043"/>
<dbReference type="Proteomes" id="UP001652661">
    <property type="component" value="Chromosome X"/>
</dbReference>
<feature type="region of interest" description="Disordered" evidence="1">
    <location>
        <begin position="54"/>
        <end position="96"/>
    </location>
</feature>
<organism evidence="2 3">
    <name type="scientific">Drosophila kikkawai</name>
    <name type="common">Fruit fly</name>
    <dbReference type="NCBI Taxonomy" id="30033"/>
    <lineage>
        <taxon>Eukaryota</taxon>
        <taxon>Metazoa</taxon>
        <taxon>Ecdysozoa</taxon>
        <taxon>Arthropoda</taxon>
        <taxon>Hexapoda</taxon>
        <taxon>Insecta</taxon>
        <taxon>Pterygota</taxon>
        <taxon>Neoptera</taxon>
        <taxon>Endopterygota</taxon>
        <taxon>Diptera</taxon>
        <taxon>Brachycera</taxon>
        <taxon>Muscomorpha</taxon>
        <taxon>Ephydroidea</taxon>
        <taxon>Drosophilidae</taxon>
        <taxon>Drosophila</taxon>
        <taxon>Sophophora</taxon>
    </lineage>
</organism>
<evidence type="ECO:0000313" key="4">
    <source>
        <dbReference type="RefSeq" id="XP_017030111.1"/>
    </source>
</evidence>
<dbReference type="RefSeq" id="XP_017030110.1">
    <property type="nucleotide sequence ID" value="XM_017174621.1"/>
</dbReference>
<dbReference type="RefSeq" id="XP_017030111.1">
    <property type="nucleotide sequence ID" value="XM_017174622.1"/>
</dbReference>
<name>A0A6P4INR8_DROKI</name>
<gene>
    <name evidence="3 4" type="primary">LOC108080043</name>
</gene>
<keyword evidence="2" id="KW-1185">Reference proteome</keyword>
<evidence type="ECO:0000313" key="2">
    <source>
        <dbReference type="Proteomes" id="UP001652661"/>
    </source>
</evidence>
<dbReference type="OrthoDB" id="7873114at2759"/>
<evidence type="ECO:0000256" key="1">
    <source>
        <dbReference type="SAM" id="MobiDB-lite"/>
    </source>
</evidence>
<proteinExistence type="predicted"/>
<dbReference type="AlphaFoldDB" id="A0A6P4INR8"/>
<protein>
    <submittedName>
        <fullName evidence="3 4">Uncharacterized protein LOC108080043</fullName>
    </submittedName>
</protein>
<reference evidence="3 4" key="1">
    <citation type="submission" date="2025-04" db="UniProtKB">
        <authorList>
            <consortium name="RefSeq"/>
        </authorList>
    </citation>
    <scope>IDENTIFICATION</scope>
</reference>